<keyword evidence="2" id="KW-1185">Reference proteome</keyword>
<dbReference type="EMBL" id="JANBPW010005433">
    <property type="protein sequence ID" value="KAJ1932628.1"/>
    <property type="molecule type" value="Genomic_DNA"/>
</dbReference>
<protein>
    <submittedName>
        <fullName evidence="1">HIR complex subunit</fullName>
    </submittedName>
</protein>
<name>A0ACC1J0A7_9FUNG</name>
<evidence type="ECO:0000313" key="2">
    <source>
        <dbReference type="Proteomes" id="UP001150603"/>
    </source>
</evidence>
<reference evidence="1" key="1">
    <citation type="submission" date="2022-07" db="EMBL/GenBank/DDBJ databases">
        <title>Phylogenomic reconstructions and comparative analyses of Kickxellomycotina fungi.</title>
        <authorList>
            <person name="Reynolds N.K."/>
            <person name="Stajich J.E."/>
            <person name="Barry K."/>
            <person name="Grigoriev I.V."/>
            <person name="Crous P."/>
            <person name="Smith M.E."/>
        </authorList>
    </citation>
    <scope>NUCLEOTIDE SEQUENCE</scope>
    <source>
        <strain evidence="1">NRRL 5244</strain>
    </source>
</reference>
<gene>
    <name evidence="1" type="primary">HIR1_2</name>
    <name evidence="1" type="ORF">FBU59_006307</name>
</gene>
<organism evidence="1 2">
    <name type="scientific">Linderina macrospora</name>
    <dbReference type="NCBI Taxonomy" id="4868"/>
    <lineage>
        <taxon>Eukaryota</taxon>
        <taxon>Fungi</taxon>
        <taxon>Fungi incertae sedis</taxon>
        <taxon>Zoopagomycota</taxon>
        <taxon>Kickxellomycotina</taxon>
        <taxon>Kickxellomycetes</taxon>
        <taxon>Kickxellales</taxon>
        <taxon>Kickxellaceae</taxon>
        <taxon>Linderina</taxon>
    </lineage>
</organism>
<evidence type="ECO:0000313" key="1">
    <source>
        <dbReference type="EMBL" id="KAJ1932628.1"/>
    </source>
</evidence>
<accession>A0ACC1J0A7</accession>
<sequence length="271" mass="30199">MRITKPEWLRHDADKKKLTAIFSLDFHPSGTRLATGGMDNKVRLWSTTALTHQTEPRLLSTLTAHSGAVMCTRFSPTGKYLATGADDMVVLIWEQDTDTATGNLSNASGSETWRPIRRLTGHESDVCDLAWSDDRRFLATCGLDNIVYVWDAKTFDRIAKLQGHSQFVKGVTFDPAGKYVATQSDDKTLKVWRTSDWKLQTTVSKPFQDNIFSTYFRRPSWSPDGDCIATANAANGKVPVAAIVSRGEWNADLSFVGHRAAIEAVRFNPRV</sequence>
<dbReference type="Proteomes" id="UP001150603">
    <property type="component" value="Unassembled WGS sequence"/>
</dbReference>
<comment type="caution">
    <text evidence="1">The sequence shown here is derived from an EMBL/GenBank/DDBJ whole genome shotgun (WGS) entry which is preliminary data.</text>
</comment>
<feature type="non-terminal residue" evidence="1">
    <location>
        <position position="271"/>
    </location>
</feature>
<proteinExistence type="predicted"/>